<organism evidence="3 4">
    <name type="scientific">Suillus placidus</name>
    <dbReference type="NCBI Taxonomy" id="48579"/>
    <lineage>
        <taxon>Eukaryota</taxon>
        <taxon>Fungi</taxon>
        <taxon>Dikarya</taxon>
        <taxon>Basidiomycota</taxon>
        <taxon>Agaricomycotina</taxon>
        <taxon>Agaricomycetes</taxon>
        <taxon>Agaricomycetidae</taxon>
        <taxon>Boletales</taxon>
        <taxon>Suillineae</taxon>
        <taxon>Suillaceae</taxon>
        <taxon>Suillus</taxon>
    </lineage>
</organism>
<dbReference type="Pfam" id="PF01112">
    <property type="entry name" value="Asparaginase_2"/>
    <property type="match status" value="1"/>
</dbReference>
<evidence type="ECO:0000256" key="2">
    <source>
        <dbReference type="PIRSR" id="PIRSR600246-3"/>
    </source>
</evidence>
<reference evidence="3" key="1">
    <citation type="journal article" date="2020" name="New Phytol.">
        <title>Comparative genomics reveals dynamic genome evolution in host specialist ectomycorrhizal fungi.</title>
        <authorList>
            <person name="Lofgren L.A."/>
            <person name="Nguyen N.H."/>
            <person name="Vilgalys R."/>
            <person name="Ruytinx J."/>
            <person name="Liao H.L."/>
            <person name="Branco S."/>
            <person name="Kuo A."/>
            <person name="LaButti K."/>
            <person name="Lipzen A."/>
            <person name="Andreopoulos W."/>
            <person name="Pangilinan J."/>
            <person name="Riley R."/>
            <person name="Hundley H."/>
            <person name="Na H."/>
            <person name="Barry K."/>
            <person name="Grigoriev I.V."/>
            <person name="Stajich J.E."/>
            <person name="Kennedy P.G."/>
        </authorList>
    </citation>
    <scope>NUCLEOTIDE SEQUENCE</scope>
    <source>
        <strain evidence="3">DOB743</strain>
    </source>
</reference>
<keyword evidence="4" id="KW-1185">Reference proteome</keyword>
<dbReference type="OrthoDB" id="77601at2759"/>
<dbReference type="GO" id="GO:0051604">
    <property type="term" value="P:protein maturation"/>
    <property type="evidence" value="ECO:0007669"/>
    <property type="project" value="TreeGrafter"/>
</dbReference>
<dbReference type="InterPro" id="IPR000246">
    <property type="entry name" value="Peptidase_T2"/>
</dbReference>
<dbReference type="EMBL" id="JABBWD010000034">
    <property type="protein sequence ID" value="KAG1775407.1"/>
    <property type="molecule type" value="Genomic_DNA"/>
</dbReference>
<dbReference type="GO" id="GO:0004298">
    <property type="term" value="F:threonine-type endopeptidase activity"/>
    <property type="evidence" value="ECO:0007669"/>
    <property type="project" value="InterPro"/>
</dbReference>
<evidence type="ECO:0000256" key="1">
    <source>
        <dbReference type="PIRSR" id="PIRSR600246-1"/>
    </source>
</evidence>
<protein>
    <submittedName>
        <fullName evidence="3">Nucleophile aminohydrolase</fullName>
    </submittedName>
</protein>
<dbReference type="GO" id="GO:0005737">
    <property type="term" value="C:cytoplasm"/>
    <property type="evidence" value="ECO:0007669"/>
    <property type="project" value="TreeGrafter"/>
</dbReference>
<dbReference type="PANTHER" id="PTHR10188:SF8">
    <property type="entry name" value="THREONINE ASPARTASE 1"/>
    <property type="match status" value="1"/>
</dbReference>
<name>A0A9P6ZSD5_9AGAM</name>
<proteinExistence type="predicted"/>
<evidence type="ECO:0000313" key="4">
    <source>
        <dbReference type="Proteomes" id="UP000714275"/>
    </source>
</evidence>
<feature type="site" description="Cleavage; by autolysis" evidence="2">
    <location>
        <begin position="202"/>
        <end position="203"/>
    </location>
</feature>
<dbReference type="Gene3D" id="3.60.20.30">
    <property type="entry name" value="(Glycosyl)asparaginase"/>
    <property type="match status" value="1"/>
</dbReference>
<dbReference type="PANTHER" id="PTHR10188">
    <property type="entry name" value="L-ASPARAGINASE"/>
    <property type="match status" value="1"/>
</dbReference>
<dbReference type="InterPro" id="IPR037464">
    <property type="entry name" value="Taspase1"/>
</dbReference>
<dbReference type="CDD" id="cd04514">
    <property type="entry name" value="Taspase1_like"/>
    <property type="match status" value="1"/>
</dbReference>
<gene>
    <name evidence="3" type="ORF">EV702DRAFT_443126</name>
</gene>
<dbReference type="AlphaFoldDB" id="A0A9P6ZSD5"/>
<evidence type="ECO:0000313" key="3">
    <source>
        <dbReference type="EMBL" id="KAG1775407.1"/>
    </source>
</evidence>
<dbReference type="SUPFAM" id="SSF56235">
    <property type="entry name" value="N-terminal nucleophile aminohydrolases (Ntn hydrolases)"/>
    <property type="match status" value="1"/>
</dbReference>
<dbReference type="InterPro" id="IPR029055">
    <property type="entry name" value="Ntn_hydrolases_N"/>
</dbReference>
<feature type="active site" description="Nucleophile" evidence="1">
    <location>
        <position position="203"/>
    </location>
</feature>
<dbReference type="Proteomes" id="UP000714275">
    <property type="component" value="Unassembled WGS sequence"/>
</dbReference>
<comment type="caution">
    <text evidence="3">The sequence shown here is derived from an EMBL/GenBank/DDBJ whole genome shotgun (WGS) entry which is preliminary data.</text>
</comment>
<accession>A0A9P6ZSD5</accession>
<sequence>MDLNKVNLITRAVMQVPMKERHVYVAVHGGAGYHGAVSEQSVKSALKRACARALRESPLDDSSALSVVERAIAVLEDDEYLNAGYGSNLTIDGCVECDAAVMDGLSGDFSSVGAVPGVKNPIKLASAVLRHSREPDSLGRIRPMTLVASGAHSFASSQGIQTVAPNEMISPRAIQEWQKWKSRLDHPPNGDPGSLPQDAMQDTVGAVAWDNEGNLAAGVSSGGLLLKYSGRIGEAATFGAGCWAQQSRSERSGMACSISGAGEHIMRSGLARVLGEALQSRQSDDSELDTHHILLQILNQQFTEPLRQRGERMPNAGVLLLTKEQGEDDEAVPRLWCAFTTESMAVAYASTTKPSPKASILRHPASTGSAVDADKSSVFITALPIHR</sequence>